<dbReference type="InterPro" id="IPR003660">
    <property type="entry name" value="HAMP_dom"/>
</dbReference>
<feature type="domain" description="HAMP" evidence="12">
    <location>
        <begin position="212"/>
        <end position="265"/>
    </location>
</feature>
<keyword evidence="8" id="KW-1133">Transmembrane helix</keyword>
<dbReference type="PROSITE" id="PS50885">
    <property type="entry name" value="HAMP"/>
    <property type="match status" value="1"/>
</dbReference>
<dbReference type="RefSeq" id="WP_122193954.1">
    <property type="nucleotide sequence ID" value="NZ_JBHSKC010000022.1"/>
</dbReference>
<dbReference type="Proteomes" id="UP000282674">
    <property type="component" value="Unassembled WGS sequence"/>
</dbReference>
<dbReference type="PANTHER" id="PTHR45436">
    <property type="entry name" value="SENSOR HISTIDINE KINASE YKOH"/>
    <property type="match status" value="1"/>
</dbReference>
<evidence type="ECO:0000259" key="12">
    <source>
        <dbReference type="PROSITE" id="PS50885"/>
    </source>
</evidence>
<keyword evidence="10" id="KW-0472">Membrane</keyword>
<protein>
    <recommendedName>
        <fullName evidence="3">histidine kinase</fullName>
        <ecNumber evidence="3">2.7.13.3</ecNumber>
    </recommendedName>
</protein>
<evidence type="ECO:0000256" key="9">
    <source>
        <dbReference type="ARBA" id="ARBA00023012"/>
    </source>
</evidence>
<dbReference type="PRINTS" id="PR00344">
    <property type="entry name" value="BCTRLSENSOR"/>
</dbReference>
<comment type="catalytic activity">
    <reaction evidence="1">
        <text>ATP + protein L-histidine = ADP + protein N-phospho-L-histidine.</text>
        <dbReference type="EC" id="2.7.13.3"/>
    </reaction>
</comment>
<evidence type="ECO:0000259" key="11">
    <source>
        <dbReference type="PROSITE" id="PS50109"/>
    </source>
</evidence>
<dbReference type="PANTHER" id="PTHR45436:SF5">
    <property type="entry name" value="SENSOR HISTIDINE KINASE TRCS"/>
    <property type="match status" value="1"/>
</dbReference>
<dbReference type="InterPro" id="IPR003594">
    <property type="entry name" value="HATPase_dom"/>
</dbReference>
<dbReference type="Gene3D" id="3.30.565.10">
    <property type="entry name" value="Histidine kinase-like ATPase, C-terminal domain"/>
    <property type="match status" value="1"/>
</dbReference>
<keyword evidence="5" id="KW-0808">Transferase</keyword>
<proteinExistence type="predicted"/>
<reference evidence="13 14" key="1">
    <citation type="submission" date="2018-10" db="EMBL/GenBank/DDBJ databases">
        <title>Isolation from soil.</title>
        <authorList>
            <person name="Hu J."/>
        </authorList>
    </citation>
    <scope>NUCLEOTIDE SEQUENCE [LARGE SCALE GENOMIC DNA]</scope>
    <source>
        <strain evidence="13 14">NEAU-Ht49</strain>
    </source>
</reference>
<evidence type="ECO:0000256" key="10">
    <source>
        <dbReference type="ARBA" id="ARBA00023136"/>
    </source>
</evidence>
<evidence type="ECO:0000256" key="7">
    <source>
        <dbReference type="ARBA" id="ARBA00022777"/>
    </source>
</evidence>
<dbReference type="InterPro" id="IPR004358">
    <property type="entry name" value="Sig_transdc_His_kin-like_C"/>
</dbReference>
<dbReference type="OrthoDB" id="9786919at2"/>
<dbReference type="SUPFAM" id="SSF55874">
    <property type="entry name" value="ATPase domain of HSP90 chaperone/DNA topoisomerase II/histidine kinase"/>
    <property type="match status" value="1"/>
</dbReference>
<keyword evidence="6" id="KW-0812">Transmembrane</keyword>
<dbReference type="GO" id="GO:0000155">
    <property type="term" value="F:phosphorelay sensor kinase activity"/>
    <property type="evidence" value="ECO:0007669"/>
    <property type="project" value="InterPro"/>
</dbReference>
<keyword evidence="4" id="KW-0597">Phosphoprotein</keyword>
<dbReference type="SMART" id="SM00304">
    <property type="entry name" value="HAMP"/>
    <property type="match status" value="1"/>
</dbReference>
<evidence type="ECO:0000256" key="2">
    <source>
        <dbReference type="ARBA" id="ARBA00004236"/>
    </source>
</evidence>
<dbReference type="GO" id="GO:0005886">
    <property type="term" value="C:plasma membrane"/>
    <property type="evidence" value="ECO:0007669"/>
    <property type="project" value="UniProtKB-SubCell"/>
</dbReference>
<dbReference type="SMART" id="SM00387">
    <property type="entry name" value="HATPase_c"/>
    <property type="match status" value="1"/>
</dbReference>
<dbReference type="Pfam" id="PF00512">
    <property type="entry name" value="HisKA"/>
    <property type="match status" value="1"/>
</dbReference>
<gene>
    <name evidence="13" type="ORF">EBO15_09420</name>
</gene>
<keyword evidence="7 13" id="KW-0418">Kinase</keyword>
<dbReference type="InterPro" id="IPR003661">
    <property type="entry name" value="HisK_dim/P_dom"/>
</dbReference>
<evidence type="ECO:0000256" key="6">
    <source>
        <dbReference type="ARBA" id="ARBA00022692"/>
    </source>
</evidence>
<evidence type="ECO:0000256" key="4">
    <source>
        <dbReference type="ARBA" id="ARBA00022553"/>
    </source>
</evidence>
<comment type="caution">
    <text evidence="13">The sequence shown here is derived from an EMBL/GenBank/DDBJ whole genome shotgun (WGS) entry which is preliminary data.</text>
</comment>
<dbReference type="EC" id="2.7.13.3" evidence="3"/>
<accession>A0A3M2M978</accession>
<sequence length="490" mass="51254">MRRPASVRARSALAAALATALVLGLGGWWLRADTQARWDRSALETATSDAFALTSALEGGEPLGPGVFVRSGGPVAVVFADGSFAVAGRPFTELDDRPLVPLPPATGWTVRHVRFPARAVAPRADSDGLRADADGLRHRDATLAVGVTGVLSTDRVRAVTGVAGKPPQRLTVYRLASQESTDLAVATLDRFTAWGFPAAMLFVGAVAWAVTGRALRPVDAIRAKMDVIGASGSGQRVPVPAGSLEIARLARSTNRTLDRLEHTLDRQRRFVADASHELRSPLSGLRGTLEIALVHPGEADWRAVVAQALADAVRLQALTDDLLLLASAERSPDGETTDLADLVEEQVAERACAEADLTFTASVRGPAVVRGGEIRLGRVLRNLLDNAARHARAEVRVTVGASAGRATLTVADDGPGVPAADRERIFDRFVRLDDARARATGGAGLGLTIVRDIVTALGGTVHTTPGAPGACFVVSLPLLFDASGVSAGRG</sequence>
<comment type="subcellular location">
    <subcellularLocation>
        <location evidence="2">Cell membrane</location>
    </subcellularLocation>
</comment>
<dbReference type="SMART" id="SM00388">
    <property type="entry name" value="HisKA"/>
    <property type="match status" value="1"/>
</dbReference>
<organism evidence="13 14">
    <name type="scientific">Actinomadura harenae</name>
    <dbReference type="NCBI Taxonomy" id="2483351"/>
    <lineage>
        <taxon>Bacteria</taxon>
        <taxon>Bacillati</taxon>
        <taxon>Actinomycetota</taxon>
        <taxon>Actinomycetes</taxon>
        <taxon>Streptosporangiales</taxon>
        <taxon>Thermomonosporaceae</taxon>
        <taxon>Actinomadura</taxon>
    </lineage>
</organism>
<dbReference type="InterPro" id="IPR036890">
    <property type="entry name" value="HATPase_C_sf"/>
</dbReference>
<dbReference type="Gene3D" id="1.10.287.130">
    <property type="match status" value="1"/>
</dbReference>
<feature type="domain" description="Histidine kinase" evidence="11">
    <location>
        <begin position="273"/>
        <end position="480"/>
    </location>
</feature>
<dbReference type="InterPro" id="IPR050428">
    <property type="entry name" value="TCS_sensor_his_kinase"/>
</dbReference>
<keyword evidence="14" id="KW-1185">Reference proteome</keyword>
<dbReference type="Pfam" id="PF02518">
    <property type="entry name" value="HATPase_c"/>
    <property type="match status" value="1"/>
</dbReference>
<evidence type="ECO:0000256" key="5">
    <source>
        <dbReference type="ARBA" id="ARBA00022679"/>
    </source>
</evidence>
<dbReference type="InterPro" id="IPR005467">
    <property type="entry name" value="His_kinase_dom"/>
</dbReference>
<keyword evidence="9" id="KW-0902">Two-component regulatory system</keyword>
<dbReference type="EMBL" id="RFFG01000013">
    <property type="protein sequence ID" value="RMI45433.1"/>
    <property type="molecule type" value="Genomic_DNA"/>
</dbReference>
<dbReference type="CDD" id="cd00082">
    <property type="entry name" value="HisKA"/>
    <property type="match status" value="1"/>
</dbReference>
<name>A0A3M2M978_9ACTN</name>
<evidence type="ECO:0000256" key="1">
    <source>
        <dbReference type="ARBA" id="ARBA00000085"/>
    </source>
</evidence>
<dbReference type="InterPro" id="IPR036097">
    <property type="entry name" value="HisK_dim/P_sf"/>
</dbReference>
<dbReference type="AlphaFoldDB" id="A0A3M2M978"/>
<evidence type="ECO:0000256" key="3">
    <source>
        <dbReference type="ARBA" id="ARBA00012438"/>
    </source>
</evidence>
<evidence type="ECO:0000313" key="14">
    <source>
        <dbReference type="Proteomes" id="UP000282674"/>
    </source>
</evidence>
<dbReference type="SUPFAM" id="SSF47384">
    <property type="entry name" value="Homodimeric domain of signal transducing histidine kinase"/>
    <property type="match status" value="1"/>
</dbReference>
<evidence type="ECO:0000313" key="13">
    <source>
        <dbReference type="EMBL" id="RMI45433.1"/>
    </source>
</evidence>
<evidence type="ECO:0000256" key="8">
    <source>
        <dbReference type="ARBA" id="ARBA00022989"/>
    </source>
</evidence>
<dbReference type="PROSITE" id="PS50109">
    <property type="entry name" value="HIS_KIN"/>
    <property type="match status" value="1"/>
</dbReference>